<evidence type="ECO:0000256" key="1">
    <source>
        <dbReference type="ARBA" id="ARBA00022705"/>
    </source>
</evidence>
<keyword evidence="1 11" id="KW-0235">DNA replication</keyword>
<dbReference type="PROSITE" id="PS00636">
    <property type="entry name" value="DNAJ_1"/>
    <property type="match status" value="1"/>
</dbReference>
<organism evidence="15 16">
    <name type="scientific">Treponema bryantii</name>
    <dbReference type="NCBI Taxonomy" id="163"/>
    <lineage>
        <taxon>Bacteria</taxon>
        <taxon>Pseudomonadati</taxon>
        <taxon>Spirochaetota</taxon>
        <taxon>Spirochaetia</taxon>
        <taxon>Spirochaetales</taxon>
        <taxon>Treponemataceae</taxon>
        <taxon>Treponema</taxon>
    </lineage>
</organism>
<feature type="binding site" evidence="11">
    <location>
        <position position="182"/>
    </location>
    <ligand>
        <name>Zn(2+)</name>
        <dbReference type="ChEBI" id="CHEBI:29105"/>
        <label>2</label>
    </ligand>
</feature>
<feature type="binding site" evidence="11">
    <location>
        <position position="201"/>
    </location>
    <ligand>
        <name>Zn(2+)</name>
        <dbReference type="ChEBI" id="CHEBI:29105"/>
        <label>2</label>
    </ligand>
</feature>
<dbReference type="GO" id="GO:0031072">
    <property type="term" value="F:heat shock protein binding"/>
    <property type="evidence" value="ECO:0007669"/>
    <property type="project" value="InterPro"/>
</dbReference>
<dbReference type="SUPFAM" id="SSF46565">
    <property type="entry name" value="Chaperone J-domain"/>
    <property type="match status" value="1"/>
</dbReference>
<evidence type="ECO:0000256" key="4">
    <source>
        <dbReference type="ARBA" id="ARBA00022771"/>
    </source>
</evidence>
<dbReference type="AlphaFoldDB" id="A0A1H9FQY9"/>
<keyword evidence="16" id="KW-1185">Reference proteome</keyword>
<comment type="function">
    <text evidence="8 11">Participates actively in the response to hyperosmotic and heat shock by preventing the aggregation of stress-denatured proteins and by disaggregating proteins, also in an autonomous, DnaK-independent fashion. Unfolded proteins bind initially to DnaJ; upon interaction with the DnaJ-bound protein, DnaK hydrolyzes its bound ATP, resulting in the formation of a stable complex. GrpE releases ADP from DnaK; ATP binding to DnaK triggers the release of the substrate protein, thus completing the reaction cycle. Several rounds of ATP-dependent interactions between DnaJ, DnaK and GrpE are required for fully efficient folding. Also involved, together with DnaK and GrpE, in the DNA replication of plasmids through activation of initiation proteins.</text>
</comment>
<dbReference type="eggNOG" id="COG0484">
    <property type="taxonomic scope" value="Bacteria"/>
</dbReference>
<dbReference type="PROSITE" id="PS50076">
    <property type="entry name" value="DNAJ_2"/>
    <property type="match status" value="1"/>
</dbReference>
<dbReference type="GO" id="GO:0005737">
    <property type="term" value="C:cytoplasm"/>
    <property type="evidence" value="ECO:0007669"/>
    <property type="project" value="UniProtKB-SubCell"/>
</dbReference>
<gene>
    <name evidence="11" type="primary">dnaJ</name>
    <name evidence="15" type="ORF">SAMN04487977_104129</name>
</gene>
<feature type="domain" description="J" evidence="13">
    <location>
        <begin position="5"/>
        <end position="70"/>
    </location>
</feature>
<dbReference type="InterPro" id="IPR002939">
    <property type="entry name" value="DnaJ_C"/>
</dbReference>
<dbReference type="FunFam" id="1.10.287.110:FF:000034">
    <property type="entry name" value="Chaperone protein DnaJ"/>
    <property type="match status" value="1"/>
</dbReference>
<keyword evidence="5 11" id="KW-0862">Zinc</keyword>
<evidence type="ECO:0000256" key="2">
    <source>
        <dbReference type="ARBA" id="ARBA00022723"/>
    </source>
</evidence>
<dbReference type="GO" id="GO:0042026">
    <property type="term" value="P:protein refolding"/>
    <property type="evidence" value="ECO:0007669"/>
    <property type="project" value="TreeGrafter"/>
</dbReference>
<dbReference type="Proteomes" id="UP000182360">
    <property type="component" value="Unassembled WGS sequence"/>
</dbReference>
<dbReference type="Pfam" id="PF00226">
    <property type="entry name" value="DnaJ"/>
    <property type="match status" value="1"/>
</dbReference>
<dbReference type="InterPro" id="IPR036869">
    <property type="entry name" value="J_dom_sf"/>
</dbReference>
<sequence length="383" mass="40595">MAKRDYYEVLGVDKSADQDAIKKAYRKLAVKYHPDRNPGDKSAEEKFREATEAYEVLSDAEKRPIYDQYGFAGLDGMGAGGGGGAQYSHAFHDFSDLFGGAGGGFSDIFDSIFGGGFGGGSRSSRSSGPAAGASLRYDLHIQFKDAVYGTTADIHFKHNEPCEACKGSGAAAGASKKTCPTCNGMGQVRQGNGFFTIQQTCPKCGGKGTIIDKPCPSCRGKGIQEKSKQMSLKIPAGVDNGKRIVIRGMGDAGENGGPAGDLVVVLHVEQHPFFERDGADLYCAVPISIAQAALGCEITITALDGKKLAIKIPDGTANGKLLRIKGEGVPMSGSSRKGDLYVKIMVQVPTHLSSKQKDLLKQYMDLENPPKEPNLLNLSKLGD</sequence>
<dbReference type="PRINTS" id="PR00625">
    <property type="entry name" value="JDOMAIN"/>
</dbReference>
<evidence type="ECO:0000256" key="8">
    <source>
        <dbReference type="ARBA" id="ARBA00053423"/>
    </source>
</evidence>
<evidence type="ECO:0000256" key="11">
    <source>
        <dbReference type="HAMAP-Rule" id="MF_01152"/>
    </source>
</evidence>
<dbReference type="NCBIfam" id="TIGR02349">
    <property type="entry name" value="DnaJ_bact"/>
    <property type="match status" value="1"/>
</dbReference>
<feature type="binding site" evidence="11">
    <location>
        <position position="204"/>
    </location>
    <ligand>
        <name>Zn(2+)</name>
        <dbReference type="ChEBI" id="CHEBI:29105"/>
        <label>2</label>
    </ligand>
</feature>
<keyword evidence="4 11" id="KW-0863">Zinc-finger</keyword>
<dbReference type="InterPro" id="IPR012724">
    <property type="entry name" value="DnaJ"/>
</dbReference>
<feature type="binding site" evidence="11">
    <location>
        <position position="165"/>
    </location>
    <ligand>
        <name>Zn(2+)</name>
        <dbReference type="ChEBI" id="CHEBI:29105"/>
        <label>1</label>
    </ligand>
</feature>
<dbReference type="PANTHER" id="PTHR43096:SF52">
    <property type="entry name" value="DNAJ HOMOLOG 1, MITOCHONDRIAL-RELATED"/>
    <property type="match status" value="1"/>
</dbReference>
<dbReference type="GO" id="GO:0051082">
    <property type="term" value="F:unfolded protein binding"/>
    <property type="evidence" value="ECO:0007669"/>
    <property type="project" value="UniProtKB-UniRule"/>
</dbReference>
<feature type="binding site" evidence="11">
    <location>
        <position position="215"/>
    </location>
    <ligand>
        <name>Zn(2+)</name>
        <dbReference type="ChEBI" id="CHEBI:29105"/>
        <label>1</label>
    </ligand>
</feature>
<keyword evidence="3 11" id="KW-0677">Repeat</keyword>
<evidence type="ECO:0000256" key="10">
    <source>
        <dbReference type="ARBA" id="ARBA00067609"/>
    </source>
</evidence>
<dbReference type="STRING" id="163.SAMN04487775_11116"/>
<dbReference type="Pfam" id="PF00684">
    <property type="entry name" value="DnaJ_CXXCXGXG"/>
    <property type="match status" value="1"/>
</dbReference>
<feature type="binding site" evidence="11">
    <location>
        <position position="162"/>
    </location>
    <ligand>
        <name>Zn(2+)</name>
        <dbReference type="ChEBI" id="CHEBI:29105"/>
        <label>1</label>
    </ligand>
</feature>
<dbReference type="InterPro" id="IPR036410">
    <property type="entry name" value="HSP_DnaJ_Cys-rich_dom_sf"/>
</dbReference>
<feature type="binding site" evidence="11">
    <location>
        <position position="179"/>
    </location>
    <ligand>
        <name>Zn(2+)</name>
        <dbReference type="ChEBI" id="CHEBI:29105"/>
        <label>2</label>
    </ligand>
</feature>
<dbReference type="Pfam" id="PF01556">
    <property type="entry name" value="DnaJ_C"/>
    <property type="match status" value="1"/>
</dbReference>
<comment type="domain">
    <text evidence="11">The J domain is necessary and sufficient to stimulate DnaK ATPase activity. Zinc center 1 plays an important role in the autonomous, DnaK-independent chaperone activity of DnaJ. Zinc center 2 is essential for interaction with DnaK and for DnaJ activity.</text>
</comment>
<dbReference type="CDD" id="cd06257">
    <property type="entry name" value="DnaJ"/>
    <property type="match status" value="1"/>
</dbReference>
<evidence type="ECO:0000256" key="3">
    <source>
        <dbReference type="ARBA" id="ARBA00022737"/>
    </source>
</evidence>
<comment type="similarity">
    <text evidence="9 11">Belongs to the DnaJ family.</text>
</comment>
<feature type="repeat" description="CXXCXGXG motif" evidence="11">
    <location>
        <begin position="201"/>
        <end position="208"/>
    </location>
</feature>
<dbReference type="InterPro" id="IPR008971">
    <property type="entry name" value="HSP40/DnaJ_pept-bd"/>
</dbReference>
<dbReference type="CDD" id="cd10719">
    <property type="entry name" value="DnaJ_zf"/>
    <property type="match status" value="1"/>
</dbReference>
<dbReference type="FunFam" id="2.10.230.10:FF:000002">
    <property type="entry name" value="Molecular chaperone DnaJ"/>
    <property type="match status" value="1"/>
</dbReference>
<dbReference type="NCBIfam" id="NF008035">
    <property type="entry name" value="PRK10767.1"/>
    <property type="match status" value="1"/>
</dbReference>
<dbReference type="EMBL" id="FOFU01000004">
    <property type="protein sequence ID" value="SEQ40324.1"/>
    <property type="molecule type" value="Genomic_DNA"/>
</dbReference>
<evidence type="ECO:0000256" key="6">
    <source>
        <dbReference type="ARBA" id="ARBA00023016"/>
    </source>
</evidence>
<keyword evidence="7 11" id="KW-0143">Chaperone</keyword>
<evidence type="ECO:0000256" key="5">
    <source>
        <dbReference type="ARBA" id="ARBA00022833"/>
    </source>
</evidence>
<dbReference type="FunFam" id="2.60.260.20:FF:000005">
    <property type="entry name" value="Chaperone protein dnaJ 1, mitochondrial"/>
    <property type="match status" value="1"/>
</dbReference>
<feature type="repeat" description="CXXCXGXG motif" evidence="11">
    <location>
        <begin position="179"/>
        <end position="186"/>
    </location>
</feature>
<evidence type="ECO:0000259" key="14">
    <source>
        <dbReference type="PROSITE" id="PS51188"/>
    </source>
</evidence>
<keyword evidence="6 11" id="KW-0346">Stress response</keyword>
<feature type="repeat" description="CXXCXGXG motif" evidence="11">
    <location>
        <begin position="215"/>
        <end position="222"/>
    </location>
</feature>
<dbReference type="RefSeq" id="WP_074643020.1">
    <property type="nucleotide sequence ID" value="NZ_AP025286.1"/>
</dbReference>
<dbReference type="GO" id="GO:0005524">
    <property type="term" value="F:ATP binding"/>
    <property type="evidence" value="ECO:0007669"/>
    <property type="project" value="InterPro"/>
</dbReference>
<dbReference type="SUPFAM" id="SSF49493">
    <property type="entry name" value="HSP40/DnaJ peptide-binding domain"/>
    <property type="match status" value="2"/>
</dbReference>
<proteinExistence type="inferred from homology"/>
<protein>
    <recommendedName>
        <fullName evidence="10 11">Chaperone protein DnaJ</fullName>
    </recommendedName>
</protein>
<comment type="subcellular location">
    <subcellularLocation>
        <location evidence="11">Cytoplasm</location>
    </subcellularLocation>
</comment>
<dbReference type="Gene3D" id="2.60.260.20">
    <property type="entry name" value="Urease metallochaperone UreE, N-terminal domain"/>
    <property type="match status" value="2"/>
</dbReference>
<dbReference type="InterPro" id="IPR018253">
    <property type="entry name" value="DnaJ_domain_CS"/>
</dbReference>
<dbReference type="GO" id="GO:0006260">
    <property type="term" value="P:DNA replication"/>
    <property type="evidence" value="ECO:0007669"/>
    <property type="project" value="UniProtKB-KW"/>
</dbReference>
<feature type="repeat" description="CXXCXGXG motif" evidence="11">
    <location>
        <begin position="162"/>
        <end position="169"/>
    </location>
</feature>
<dbReference type="GO" id="GO:0009408">
    <property type="term" value="P:response to heat"/>
    <property type="evidence" value="ECO:0007669"/>
    <property type="project" value="InterPro"/>
</dbReference>
<dbReference type="Gene3D" id="1.10.287.110">
    <property type="entry name" value="DnaJ domain"/>
    <property type="match status" value="1"/>
</dbReference>
<evidence type="ECO:0000259" key="13">
    <source>
        <dbReference type="PROSITE" id="PS50076"/>
    </source>
</evidence>
<dbReference type="GO" id="GO:0008270">
    <property type="term" value="F:zinc ion binding"/>
    <property type="evidence" value="ECO:0007669"/>
    <property type="project" value="UniProtKB-UniRule"/>
</dbReference>
<comment type="cofactor">
    <cofactor evidence="11">
        <name>Zn(2+)</name>
        <dbReference type="ChEBI" id="CHEBI:29105"/>
    </cofactor>
    <text evidence="11">Binds 2 Zn(2+) ions per monomer.</text>
</comment>
<evidence type="ECO:0000256" key="9">
    <source>
        <dbReference type="ARBA" id="ARBA00061004"/>
    </source>
</evidence>
<accession>A0A1H9FQY9</accession>
<dbReference type="SUPFAM" id="SSF57938">
    <property type="entry name" value="DnaJ/Hsp40 cysteine-rich domain"/>
    <property type="match status" value="1"/>
</dbReference>
<evidence type="ECO:0000256" key="12">
    <source>
        <dbReference type="PROSITE-ProRule" id="PRU00546"/>
    </source>
</evidence>
<feature type="binding site" evidence="11">
    <location>
        <position position="218"/>
    </location>
    <ligand>
        <name>Zn(2+)</name>
        <dbReference type="ChEBI" id="CHEBI:29105"/>
        <label>1</label>
    </ligand>
</feature>
<keyword evidence="2 11" id="KW-0479">Metal-binding</keyword>
<feature type="zinc finger region" description="CR-type" evidence="12">
    <location>
        <begin position="149"/>
        <end position="227"/>
    </location>
</feature>
<name>A0A1H9FQY9_9SPIR</name>
<dbReference type="HAMAP" id="MF_01152">
    <property type="entry name" value="DnaJ"/>
    <property type="match status" value="1"/>
</dbReference>
<dbReference type="Gene3D" id="2.10.230.10">
    <property type="entry name" value="Heat shock protein DnaJ, cysteine-rich domain"/>
    <property type="match status" value="1"/>
</dbReference>
<dbReference type="PROSITE" id="PS51188">
    <property type="entry name" value="ZF_CR"/>
    <property type="match status" value="1"/>
</dbReference>
<reference evidence="15 16" key="1">
    <citation type="submission" date="2016-10" db="EMBL/GenBank/DDBJ databases">
        <authorList>
            <person name="de Groot N.N."/>
        </authorList>
    </citation>
    <scope>NUCLEOTIDE SEQUENCE [LARGE SCALE GENOMIC DNA]</scope>
    <source>
        <strain evidence="15 16">B25</strain>
    </source>
</reference>
<feature type="domain" description="CR-type" evidence="14">
    <location>
        <begin position="149"/>
        <end position="227"/>
    </location>
</feature>
<dbReference type="CDD" id="cd10747">
    <property type="entry name" value="DnaJ_C"/>
    <property type="match status" value="1"/>
</dbReference>
<evidence type="ECO:0000256" key="7">
    <source>
        <dbReference type="ARBA" id="ARBA00023186"/>
    </source>
</evidence>
<dbReference type="InterPro" id="IPR001623">
    <property type="entry name" value="DnaJ_domain"/>
</dbReference>
<dbReference type="OrthoDB" id="9779889at2"/>
<keyword evidence="11" id="KW-0963">Cytoplasm</keyword>
<evidence type="ECO:0000313" key="16">
    <source>
        <dbReference type="Proteomes" id="UP000182360"/>
    </source>
</evidence>
<dbReference type="SMART" id="SM00271">
    <property type="entry name" value="DnaJ"/>
    <property type="match status" value="1"/>
</dbReference>
<dbReference type="InterPro" id="IPR001305">
    <property type="entry name" value="HSP_DnaJ_Cys-rich_dom"/>
</dbReference>
<dbReference type="PANTHER" id="PTHR43096">
    <property type="entry name" value="DNAJ HOMOLOG 1, MITOCHONDRIAL-RELATED"/>
    <property type="match status" value="1"/>
</dbReference>
<evidence type="ECO:0000313" key="15">
    <source>
        <dbReference type="EMBL" id="SEQ40324.1"/>
    </source>
</evidence>
<comment type="subunit">
    <text evidence="11">Homodimer.</text>
</comment>